<reference evidence="6 7" key="1">
    <citation type="journal article" date="2017" name="Int. J. Syst. Evol. Microbiol.">
        <title>Achromobacter aloeverae sp. nov., isolated from the root of Aloe vera (L.) Burm.f.</title>
        <authorList>
            <person name="Kuncharoen N."/>
            <person name="Muramatsu Y."/>
            <person name="Shibata C."/>
            <person name="Kamakura Y."/>
            <person name="Nakagawa Y."/>
            <person name="Tanasupawat S."/>
        </authorList>
    </citation>
    <scope>NUCLEOTIDE SEQUENCE [LARGE SCALE GENOMIC DNA]</scope>
    <source>
        <strain evidence="6 7">AVA-1</strain>
    </source>
</reference>
<dbReference type="SUPFAM" id="SSF52738">
    <property type="entry name" value="Methylesterase CheB, C-terminal domain"/>
    <property type="match status" value="1"/>
</dbReference>
<name>A0A4Q1HH36_9BURK</name>
<dbReference type="AlphaFoldDB" id="A0A4Q1HH36"/>
<dbReference type="OrthoDB" id="9791760at2"/>
<organism evidence="6 7">
    <name type="scientific">Achromobacter aloeverae</name>
    <dbReference type="NCBI Taxonomy" id="1750518"/>
    <lineage>
        <taxon>Bacteria</taxon>
        <taxon>Pseudomonadati</taxon>
        <taxon>Pseudomonadota</taxon>
        <taxon>Betaproteobacteria</taxon>
        <taxon>Burkholderiales</taxon>
        <taxon>Alcaligenaceae</taxon>
        <taxon>Achromobacter</taxon>
    </lineage>
</organism>
<dbReference type="CDD" id="cd16433">
    <property type="entry name" value="CheB"/>
    <property type="match status" value="1"/>
</dbReference>
<protein>
    <recommendedName>
        <fullName evidence="2">protein-glutamate methylesterase</fullName>
        <ecNumber evidence="2">3.1.1.61</ecNumber>
    </recommendedName>
</protein>
<dbReference type="Gene3D" id="3.40.50.180">
    <property type="entry name" value="Methylesterase CheB, C-terminal domain"/>
    <property type="match status" value="1"/>
</dbReference>
<dbReference type="Proteomes" id="UP000290849">
    <property type="component" value="Unassembled WGS sequence"/>
</dbReference>
<evidence type="ECO:0000313" key="6">
    <source>
        <dbReference type="EMBL" id="RXN85096.1"/>
    </source>
</evidence>
<dbReference type="GO" id="GO:0000156">
    <property type="term" value="F:phosphorelay response regulator activity"/>
    <property type="evidence" value="ECO:0007669"/>
    <property type="project" value="InterPro"/>
</dbReference>
<evidence type="ECO:0000256" key="2">
    <source>
        <dbReference type="ARBA" id="ARBA00039140"/>
    </source>
</evidence>
<dbReference type="GO" id="GO:0006935">
    <property type="term" value="P:chemotaxis"/>
    <property type="evidence" value="ECO:0007669"/>
    <property type="project" value="UniProtKB-UniRule"/>
</dbReference>
<dbReference type="EC" id="3.1.1.61" evidence="2"/>
<evidence type="ECO:0000256" key="3">
    <source>
        <dbReference type="ARBA" id="ARBA00048267"/>
    </source>
</evidence>
<dbReference type="InterPro" id="IPR035909">
    <property type="entry name" value="CheB_C"/>
</dbReference>
<feature type="active site" evidence="4">
    <location>
        <position position="145"/>
    </location>
</feature>
<keyword evidence="4" id="KW-0145">Chemotaxis</keyword>
<evidence type="ECO:0000256" key="1">
    <source>
        <dbReference type="ARBA" id="ARBA00022801"/>
    </source>
</evidence>
<dbReference type="InterPro" id="IPR000673">
    <property type="entry name" value="Sig_transdc_resp-reg_Me-estase"/>
</dbReference>
<dbReference type="PANTHER" id="PTHR42872">
    <property type="entry name" value="PROTEIN-GLUTAMATE METHYLESTERASE/PROTEIN-GLUTAMINE GLUTAMINASE"/>
    <property type="match status" value="1"/>
</dbReference>
<dbReference type="Pfam" id="PF01339">
    <property type="entry name" value="CheB_methylest"/>
    <property type="match status" value="1"/>
</dbReference>
<accession>A0A4Q1HH36</accession>
<sequence length="210" mass="21885">MNPPRPSPSPAAARPRVELVAIGASAGGVEVLSTLLGALPAGFPAALAIVLHIPPDRDSLLTSLFAPRCALPVQEVEDKAPIEPGTVYFAAPDYHMLVEPDRSFALSQDEAVNFSRPSIDLLFESAAVAYREQLLAIILTGGSADGADGLQTVRQMGGRAWVQDPASADAPAMPSFAIERAGADLVTGPAALARSLAALTHSMLPESRDR</sequence>
<gene>
    <name evidence="6" type="ORF">C7R54_21515</name>
</gene>
<feature type="domain" description="CheB-type methylesterase" evidence="5">
    <location>
        <begin position="13"/>
        <end position="203"/>
    </location>
</feature>
<dbReference type="EMBL" id="PYAL01000007">
    <property type="protein sequence ID" value="RXN85096.1"/>
    <property type="molecule type" value="Genomic_DNA"/>
</dbReference>
<dbReference type="RefSeq" id="WP_129152510.1">
    <property type="nucleotide sequence ID" value="NZ_JBHSDO010000005.1"/>
</dbReference>
<feature type="active site" evidence="4">
    <location>
        <position position="25"/>
    </location>
</feature>
<proteinExistence type="predicted"/>
<keyword evidence="1 4" id="KW-0378">Hydrolase</keyword>
<dbReference type="PANTHER" id="PTHR42872:SF6">
    <property type="entry name" value="PROTEIN-GLUTAMATE METHYLESTERASE_PROTEIN-GLUTAMINE GLUTAMINASE"/>
    <property type="match status" value="1"/>
</dbReference>
<evidence type="ECO:0000313" key="7">
    <source>
        <dbReference type="Proteomes" id="UP000290849"/>
    </source>
</evidence>
<comment type="caution">
    <text evidence="6">The sequence shown here is derived from an EMBL/GenBank/DDBJ whole genome shotgun (WGS) entry which is preliminary data.</text>
</comment>
<evidence type="ECO:0000256" key="4">
    <source>
        <dbReference type="PROSITE-ProRule" id="PRU00050"/>
    </source>
</evidence>
<dbReference type="GO" id="GO:0008984">
    <property type="term" value="F:protein-glutamate methylesterase activity"/>
    <property type="evidence" value="ECO:0007669"/>
    <property type="project" value="UniProtKB-EC"/>
</dbReference>
<keyword evidence="7" id="KW-1185">Reference proteome</keyword>
<comment type="catalytic activity">
    <reaction evidence="3">
        <text>[protein]-L-glutamate 5-O-methyl ester + H2O = L-glutamyl-[protein] + methanol + H(+)</text>
        <dbReference type="Rhea" id="RHEA:23236"/>
        <dbReference type="Rhea" id="RHEA-COMP:10208"/>
        <dbReference type="Rhea" id="RHEA-COMP:10311"/>
        <dbReference type="ChEBI" id="CHEBI:15377"/>
        <dbReference type="ChEBI" id="CHEBI:15378"/>
        <dbReference type="ChEBI" id="CHEBI:17790"/>
        <dbReference type="ChEBI" id="CHEBI:29973"/>
        <dbReference type="ChEBI" id="CHEBI:82795"/>
        <dbReference type="EC" id="3.1.1.61"/>
    </reaction>
</comment>
<feature type="active site" evidence="4">
    <location>
        <position position="52"/>
    </location>
</feature>
<evidence type="ECO:0000259" key="5">
    <source>
        <dbReference type="PROSITE" id="PS50122"/>
    </source>
</evidence>
<dbReference type="PROSITE" id="PS50122">
    <property type="entry name" value="CHEB"/>
    <property type="match status" value="1"/>
</dbReference>
<dbReference type="GO" id="GO:0005737">
    <property type="term" value="C:cytoplasm"/>
    <property type="evidence" value="ECO:0007669"/>
    <property type="project" value="InterPro"/>
</dbReference>